<reference evidence="1 2" key="1">
    <citation type="submission" date="2023-03" db="EMBL/GenBank/DDBJ databases">
        <title>Strain YYF002 represents a novel species in the genus Winogradskyella isolated from seawater.</title>
        <authorList>
            <person name="Fu Z.-Y."/>
        </authorList>
    </citation>
    <scope>NUCLEOTIDE SEQUENCE [LARGE SCALE GENOMIC DNA]</scope>
    <source>
        <strain evidence="1 2">YYF002</strain>
    </source>
</reference>
<sequence length="116" mass="12616">MNTIEIKAGEKVKLNVKISSDANAGSNVSLNDAVIKKSITNNFNVELGEIEQLDDNTLSVVSNFFVLGGNIDAIIETTHVVNTFASETSFTEVTSEKVKISSVLFMAYIVVKFKKV</sequence>
<protein>
    <submittedName>
        <fullName evidence="1">Uncharacterized protein</fullName>
    </submittedName>
</protein>
<dbReference type="EMBL" id="JARSBN010000003">
    <property type="protein sequence ID" value="MDG4715726.1"/>
    <property type="molecule type" value="Genomic_DNA"/>
</dbReference>
<evidence type="ECO:0000313" key="2">
    <source>
        <dbReference type="Proteomes" id="UP001529085"/>
    </source>
</evidence>
<keyword evidence="2" id="KW-1185">Reference proteome</keyword>
<organism evidence="1 2">
    <name type="scientific">Winogradskyella marincola</name>
    <dbReference type="NCBI Taxonomy" id="3037795"/>
    <lineage>
        <taxon>Bacteria</taxon>
        <taxon>Pseudomonadati</taxon>
        <taxon>Bacteroidota</taxon>
        <taxon>Flavobacteriia</taxon>
        <taxon>Flavobacteriales</taxon>
        <taxon>Flavobacteriaceae</taxon>
        <taxon>Winogradskyella</taxon>
    </lineage>
</organism>
<evidence type="ECO:0000313" key="1">
    <source>
        <dbReference type="EMBL" id="MDG4715726.1"/>
    </source>
</evidence>
<proteinExistence type="predicted"/>
<dbReference type="Proteomes" id="UP001529085">
    <property type="component" value="Unassembled WGS sequence"/>
</dbReference>
<gene>
    <name evidence="1" type="ORF">P7122_07575</name>
</gene>
<dbReference type="RefSeq" id="WP_278005178.1">
    <property type="nucleotide sequence ID" value="NZ_JARSBN010000003.1"/>
</dbReference>
<name>A0ABT6G121_9FLAO</name>
<accession>A0ABT6G121</accession>
<comment type="caution">
    <text evidence="1">The sequence shown here is derived from an EMBL/GenBank/DDBJ whole genome shotgun (WGS) entry which is preliminary data.</text>
</comment>